<gene>
    <name evidence="3" type="ORF">Dsin_028108</name>
</gene>
<dbReference type="Proteomes" id="UP001281410">
    <property type="component" value="Unassembled WGS sequence"/>
</dbReference>
<dbReference type="InterPro" id="IPR026960">
    <property type="entry name" value="RVT-Znf"/>
</dbReference>
<dbReference type="GO" id="GO:0004523">
    <property type="term" value="F:RNA-DNA hybrid ribonuclease activity"/>
    <property type="evidence" value="ECO:0007669"/>
    <property type="project" value="InterPro"/>
</dbReference>
<dbReference type="EMBL" id="JANJYJ010000009">
    <property type="protein sequence ID" value="KAK3188547.1"/>
    <property type="molecule type" value="Genomic_DNA"/>
</dbReference>
<dbReference type="PANTHER" id="PTHR47074">
    <property type="entry name" value="BNAC02G40300D PROTEIN"/>
    <property type="match status" value="1"/>
</dbReference>
<dbReference type="InterPro" id="IPR052929">
    <property type="entry name" value="RNase_H-like_EbsB-rel"/>
</dbReference>
<evidence type="ECO:0000259" key="2">
    <source>
        <dbReference type="Pfam" id="PF13966"/>
    </source>
</evidence>
<keyword evidence="4" id="KW-1185">Reference proteome</keyword>
<dbReference type="AlphaFoldDB" id="A0AAE0DV77"/>
<dbReference type="InterPro" id="IPR012337">
    <property type="entry name" value="RNaseH-like_sf"/>
</dbReference>
<dbReference type="CDD" id="cd06222">
    <property type="entry name" value="RNase_H_like"/>
    <property type="match status" value="1"/>
</dbReference>
<sequence length="529" mass="60374">MRARNRIHGLFDDKGIWWDSKPDMENIISAYFSSLFSSHNPSQQDLDSVLDTVQPKLSTRVLKWCYFRDCTFMEVKEKSSASFMWSSLIWGREILTKGVRWRVGDGKSIRVFKDKWIRKPSTFQVTSPSKLSVKATVNQLLTPSGVWDLNLFEHNFCEDNLTAILSIPTSSTNRSDYLIWHFNDSGLYSVKSGYWLARNMEQQPSTSAGLFSPSAAWWKTLWTLRLHLKIKIFMWRACINWIPTMSNLHHRKIQVVDRCPLCRRSGELTIDALWECKKLKCVSYSWLPNGVTLPGMYHSFFDFILALFPILKVDELELFCTILWRVWFLRNAGLRGEQQWEVSEVVDWATTFLCEYKGSCSVVSVGQRPNRGRPAKWCPPCPGFYKINCDAAIDSKTSRIGIGIVIRDANGFVMASSSQVFAAAFNAQIMEAMGILRAILFSIDCGMSPCVLESDAEVVVNWINKGSHFDSVCGGILSDISSLSVERGGLSFCFVPRQANEVAHCLAKNVLRSNHDLFWMEELPIFYVL</sequence>
<reference evidence="3" key="1">
    <citation type="journal article" date="2023" name="Plant J.">
        <title>Genome sequences and population genomics provide insights into the demographic history, inbreeding, and mutation load of two 'living fossil' tree species of Dipteronia.</title>
        <authorList>
            <person name="Feng Y."/>
            <person name="Comes H.P."/>
            <person name="Chen J."/>
            <person name="Zhu S."/>
            <person name="Lu R."/>
            <person name="Zhang X."/>
            <person name="Li P."/>
            <person name="Qiu J."/>
            <person name="Olsen K.M."/>
            <person name="Qiu Y."/>
        </authorList>
    </citation>
    <scope>NUCLEOTIDE SEQUENCE</scope>
    <source>
        <strain evidence="3">NBL</strain>
    </source>
</reference>
<evidence type="ECO:0000313" key="3">
    <source>
        <dbReference type="EMBL" id="KAK3188547.1"/>
    </source>
</evidence>
<accession>A0AAE0DV77</accession>
<dbReference type="PANTHER" id="PTHR47074:SF11">
    <property type="entry name" value="REVERSE TRANSCRIPTASE-LIKE PROTEIN"/>
    <property type="match status" value="1"/>
</dbReference>
<dbReference type="Pfam" id="PF13456">
    <property type="entry name" value="RVT_3"/>
    <property type="match status" value="1"/>
</dbReference>
<evidence type="ECO:0008006" key="5">
    <source>
        <dbReference type="Google" id="ProtNLM"/>
    </source>
</evidence>
<comment type="caution">
    <text evidence="3">The sequence shown here is derived from an EMBL/GenBank/DDBJ whole genome shotgun (WGS) entry which is preliminary data.</text>
</comment>
<evidence type="ECO:0000313" key="4">
    <source>
        <dbReference type="Proteomes" id="UP001281410"/>
    </source>
</evidence>
<evidence type="ECO:0000259" key="1">
    <source>
        <dbReference type="Pfam" id="PF13456"/>
    </source>
</evidence>
<dbReference type="InterPro" id="IPR036397">
    <property type="entry name" value="RNaseH_sf"/>
</dbReference>
<dbReference type="Gene3D" id="3.30.420.10">
    <property type="entry name" value="Ribonuclease H-like superfamily/Ribonuclease H"/>
    <property type="match status" value="1"/>
</dbReference>
<feature type="domain" description="Reverse transcriptase zinc-binding" evidence="2">
    <location>
        <begin position="188"/>
        <end position="278"/>
    </location>
</feature>
<dbReference type="InterPro" id="IPR002156">
    <property type="entry name" value="RNaseH_domain"/>
</dbReference>
<dbReference type="Pfam" id="PF13966">
    <property type="entry name" value="zf-RVT"/>
    <property type="match status" value="1"/>
</dbReference>
<dbReference type="InterPro" id="IPR044730">
    <property type="entry name" value="RNase_H-like_dom_plant"/>
</dbReference>
<dbReference type="GO" id="GO:0003676">
    <property type="term" value="F:nucleic acid binding"/>
    <property type="evidence" value="ECO:0007669"/>
    <property type="project" value="InterPro"/>
</dbReference>
<protein>
    <recommendedName>
        <fullName evidence="5">RNase H type-1 domain-containing protein</fullName>
    </recommendedName>
</protein>
<dbReference type="SUPFAM" id="SSF53098">
    <property type="entry name" value="Ribonuclease H-like"/>
    <property type="match status" value="1"/>
</dbReference>
<feature type="domain" description="RNase H type-1" evidence="1">
    <location>
        <begin position="388"/>
        <end position="509"/>
    </location>
</feature>
<organism evidence="3 4">
    <name type="scientific">Dipteronia sinensis</name>
    <dbReference type="NCBI Taxonomy" id="43782"/>
    <lineage>
        <taxon>Eukaryota</taxon>
        <taxon>Viridiplantae</taxon>
        <taxon>Streptophyta</taxon>
        <taxon>Embryophyta</taxon>
        <taxon>Tracheophyta</taxon>
        <taxon>Spermatophyta</taxon>
        <taxon>Magnoliopsida</taxon>
        <taxon>eudicotyledons</taxon>
        <taxon>Gunneridae</taxon>
        <taxon>Pentapetalae</taxon>
        <taxon>rosids</taxon>
        <taxon>malvids</taxon>
        <taxon>Sapindales</taxon>
        <taxon>Sapindaceae</taxon>
        <taxon>Hippocastanoideae</taxon>
        <taxon>Acereae</taxon>
        <taxon>Dipteronia</taxon>
    </lineage>
</organism>
<name>A0AAE0DV77_9ROSI</name>
<proteinExistence type="predicted"/>